<organism evidence="1">
    <name type="scientific">virus sp. ctiha2</name>
    <dbReference type="NCBI Taxonomy" id="2827299"/>
    <lineage>
        <taxon>Viruses</taxon>
    </lineage>
</organism>
<proteinExistence type="predicted"/>
<name>A0A8S5RH88_9VIRU</name>
<sequence>MLKIQGQFFTSLKIALTIYIYSYTFTINNIINSHTYIKINSHSSNFNFYPLP</sequence>
<protein>
    <submittedName>
        <fullName evidence="1">Uncharacterized protein</fullName>
    </submittedName>
</protein>
<accession>A0A8S5RH88</accession>
<evidence type="ECO:0000313" key="1">
    <source>
        <dbReference type="EMBL" id="DAE30482.1"/>
    </source>
</evidence>
<dbReference type="EMBL" id="BK059104">
    <property type="protein sequence ID" value="DAE30482.1"/>
    <property type="molecule type" value="Genomic_DNA"/>
</dbReference>
<reference evidence="1" key="1">
    <citation type="journal article" date="2021" name="Proc. Natl. Acad. Sci. U.S.A.">
        <title>A Catalog of Tens of Thousands of Viruses from Human Metagenomes Reveals Hidden Associations with Chronic Diseases.</title>
        <authorList>
            <person name="Tisza M.J."/>
            <person name="Buck C.B."/>
        </authorList>
    </citation>
    <scope>NUCLEOTIDE SEQUENCE</scope>
    <source>
        <strain evidence="1">Ctiha2</strain>
    </source>
</reference>